<dbReference type="AlphaFoldDB" id="A0A7W3RBL2"/>
<gene>
    <name evidence="9" type="ORF">HNR21_006440</name>
</gene>
<comment type="caution">
    <text evidence="9">The sequence shown here is derived from an EMBL/GenBank/DDBJ whole genome shotgun (WGS) entry which is preliminary data.</text>
</comment>
<keyword evidence="10" id="KW-1185">Reference proteome</keyword>
<sequence length="327" mass="33220">MVPKAEFTSYYGKPVLNPPVWKPLDIAGYFFLGGLAGASSALAAGASWTGRPVLARNAEVAAVGALGLSMAALVHDLGRPARFVNMLRVAKPTSPMSVGSWLLAAYGPMAGATALSTLTGRLPRLGRATGTAAAALGSAVTTYTAVLIADTAVPAWHEAHRELPFLFAGSAAAAAAGLGLLTAPSAETRPARVLALTGTAAELTATALIRRRLGMLAAPYRTGKPGRLLHTAEALTLAATATALLAPRNRPLNALAGAALLTASALTRFGVFHAGLASARDPKYTVQPQRERLEARRRGAVVPGPGSAGGAAEVGQETVGGGGVERR</sequence>
<feature type="region of interest" description="Disordered" evidence="7">
    <location>
        <begin position="292"/>
        <end position="327"/>
    </location>
</feature>
<evidence type="ECO:0000313" key="10">
    <source>
        <dbReference type="Proteomes" id="UP000539313"/>
    </source>
</evidence>
<feature type="compositionally biased region" description="Low complexity" evidence="7">
    <location>
        <begin position="300"/>
        <end position="317"/>
    </location>
</feature>
<evidence type="ECO:0000256" key="1">
    <source>
        <dbReference type="ARBA" id="ARBA00004651"/>
    </source>
</evidence>
<evidence type="ECO:0000256" key="3">
    <source>
        <dbReference type="ARBA" id="ARBA00022475"/>
    </source>
</evidence>
<dbReference type="InterPro" id="IPR052049">
    <property type="entry name" value="Electron_transfer_protein"/>
</dbReference>
<evidence type="ECO:0000256" key="5">
    <source>
        <dbReference type="ARBA" id="ARBA00022989"/>
    </source>
</evidence>
<accession>A0A7W3RBL2</accession>
<evidence type="ECO:0000313" key="9">
    <source>
        <dbReference type="EMBL" id="MBA9007558.1"/>
    </source>
</evidence>
<name>A0A7W3RBL2_9ACTN</name>
<evidence type="ECO:0000256" key="6">
    <source>
        <dbReference type="ARBA" id="ARBA00023136"/>
    </source>
</evidence>
<reference evidence="9 10" key="1">
    <citation type="submission" date="2020-08" db="EMBL/GenBank/DDBJ databases">
        <title>Sequencing the genomes of 1000 actinobacteria strains.</title>
        <authorList>
            <person name="Klenk H.-P."/>
        </authorList>
    </citation>
    <scope>NUCLEOTIDE SEQUENCE [LARGE SCALE GENOMIC DNA]</scope>
    <source>
        <strain evidence="9 10">DSM 45823</strain>
    </source>
</reference>
<dbReference type="Pfam" id="PF03916">
    <property type="entry name" value="NrfD"/>
    <property type="match status" value="1"/>
</dbReference>
<dbReference type="GO" id="GO:0005886">
    <property type="term" value="C:plasma membrane"/>
    <property type="evidence" value="ECO:0007669"/>
    <property type="project" value="UniProtKB-SubCell"/>
</dbReference>
<keyword evidence="4 8" id="KW-0812">Transmembrane</keyword>
<comment type="subcellular location">
    <subcellularLocation>
        <location evidence="1">Cell membrane</location>
        <topology evidence="1">Multi-pass membrane protein</topology>
    </subcellularLocation>
</comment>
<keyword evidence="3" id="KW-1003">Cell membrane</keyword>
<dbReference type="InterPro" id="IPR005614">
    <property type="entry name" value="NrfD-like"/>
</dbReference>
<proteinExistence type="inferred from homology"/>
<feature type="transmembrane region" description="Helical" evidence="8">
    <location>
        <begin position="165"/>
        <end position="183"/>
    </location>
</feature>
<evidence type="ECO:0000256" key="7">
    <source>
        <dbReference type="SAM" id="MobiDB-lite"/>
    </source>
</evidence>
<protein>
    <submittedName>
        <fullName evidence="9">DMSO reductase anchor subunit</fullName>
    </submittedName>
</protein>
<feature type="transmembrane region" description="Helical" evidence="8">
    <location>
        <begin position="130"/>
        <end position="153"/>
    </location>
</feature>
<feature type="compositionally biased region" description="Gly residues" evidence="7">
    <location>
        <begin position="318"/>
        <end position="327"/>
    </location>
</feature>
<keyword evidence="5 8" id="KW-1133">Transmembrane helix</keyword>
<dbReference type="Proteomes" id="UP000539313">
    <property type="component" value="Unassembled WGS sequence"/>
</dbReference>
<keyword evidence="6 8" id="KW-0472">Membrane</keyword>
<evidence type="ECO:0000256" key="8">
    <source>
        <dbReference type="SAM" id="Phobius"/>
    </source>
</evidence>
<comment type="similarity">
    <text evidence="2">Belongs to the NrfD family.</text>
</comment>
<organism evidence="9 10">
    <name type="scientific">Thermomonospora cellulosilytica</name>
    <dbReference type="NCBI Taxonomy" id="1411118"/>
    <lineage>
        <taxon>Bacteria</taxon>
        <taxon>Bacillati</taxon>
        <taxon>Actinomycetota</taxon>
        <taxon>Actinomycetes</taxon>
        <taxon>Streptosporangiales</taxon>
        <taxon>Thermomonosporaceae</taxon>
        <taxon>Thermomonospora</taxon>
    </lineage>
</organism>
<dbReference type="Gene3D" id="1.20.1630.10">
    <property type="entry name" value="Formate dehydrogenase/DMSO reductase domain"/>
    <property type="match status" value="1"/>
</dbReference>
<dbReference type="EMBL" id="JACJII010000001">
    <property type="protein sequence ID" value="MBA9007558.1"/>
    <property type="molecule type" value="Genomic_DNA"/>
</dbReference>
<feature type="transmembrane region" description="Helical" evidence="8">
    <location>
        <begin position="60"/>
        <end position="78"/>
    </location>
</feature>
<dbReference type="RefSeq" id="WP_182708086.1">
    <property type="nucleotide sequence ID" value="NZ_JACJII010000001.1"/>
</dbReference>
<feature type="transmembrane region" description="Helical" evidence="8">
    <location>
        <begin position="26"/>
        <end position="48"/>
    </location>
</feature>
<feature type="transmembrane region" description="Helical" evidence="8">
    <location>
        <begin position="98"/>
        <end position="118"/>
    </location>
</feature>
<dbReference type="PANTHER" id="PTHR34856:SF2">
    <property type="entry name" value="PROTEIN NRFD"/>
    <property type="match status" value="1"/>
</dbReference>
<evidence type="ECO:0000256" key="2">
    <source>
        <dbReference type="ARBA" id="ARBA00008929"/>
    </source>
</evidence>
<dbReference type="PANTHER" id="PTHR34856">
    <property type="entry name" value="PROTEIN NRFD"/>
    <property type="match status" value="1"/>
</dbReference>
<evidence type="ECO:0000256" key="4">
    <source>
        <dbReference type="ARBA" id="ARBA00022692"/>
    </source>
</evidence>